<dbReference type="RefSeq" id="WP_237818427.1">
    <property type="nucleotide sequence ID" value="NZ_JAKLTQ010000002.1"/>
</dbReference>
<dbReference type="Proteomes" id="UP001165368">
    <property type="component" value="Unassembled WGS sequence"/>
</dbReference>
<keyword evidence="2" id="KW-0560">Oxidoreductase</keyword>
<dbReference type="SUPFAM" id="SSF48264">
    <property type="entry name" value="Cytochrome P450"/>
    <property type="match status" value="1"/>
</dbReference>
<dbReference type="Pfam" id="PF00067">
    <property type="entry name" value="p450"/>
    <property type="match status" value="1"/>
</dbReference>
<keyword evidence="2" id="KW-0479">Metal-binding</keyword>
<evidence type="ECO:0000256" key="2">
    <source>
        <dbReference type="RuleBase" id="RU000461"/>
    </source>
</evidence>
<keyword evidence="2" id="KW-0408">Iron</keyword>
<dbReference type="InterPro" id="IPR002397">
    <property type="entry name" value="Cyt_P450_B"/>
</dbReference>
<organism evidence="3 4">
    <name type="scientific">Arthrobacter hankyongi</name>
    <dbReference type="NCBI Taxonomy" id="2904801"/>
    <lineage>
        <taxon>Bacteria</taxon>
        <taxon>Bacillati</taxon>
        <taxon>Actinomycetota</taxon>
        <taxon>Actinomycetes</taxon>
        <taxon>Micrococcales</taxon>
        <taxon>Micrococcaceae</taxon>
        <taxon>Arthrobacter</taxon>
    </lineage>
</organism>
<evidence type="ECO:0000256" key="1">
    <source>
        <dbReference type="ARBA" id="ARBA00010617"/>
    </source>
</evidence>
<comment type="similarity">
    <text evidence="1 2">Belongs to the cytochrome P450 family.</text>
</comment>
<reference evidence="3" key="1">
    <citation type="submission" date="2022-01" db="EMBL/GenBank/DDBJ databases">
        <authorList>
            <person name="Jo J.-H."/>
            <person name="Im W.-T."/>
        </authorList>
    </citation>
    <scope>NUCLEOTIDE SEQUENCE</scope>
    <source>
        <strain evidence="3">I2-34</strain>
    </source>
</reference>
<name>A0ABS9L3T7_9MICC</name>
<evidence type="ECO:0000313" key="3">
    <source>
        <dbReference type="EMBL" id="MCG2621323.1"/>
    </source>
</evidence>
<dbReference type="InterPro" id="IPR017972">
    <property type="entry name" value="Cyt_P450_CS"/>
</dbReference>
<dbReference type="Gene3D" id="1.10.630.10">
    <property type="entry name" value="Cytochrome P450"/>
    <property type="match status" value="1"/>
</dbReference>
<dbReference type="PANTHER" id="PTHR46696">
    <property type="entry name" value="P450, PUTATIVE (EUROFUNG)-RELATED"/>
    <property type="match status" value="1"/>
</dbReference>
<dbReference type="PRINTS" id="PR00385">
    <property type="entry name" value="P450"/>
</dbReference>
<keyword evidence="4" id="KW-1185">Reference proteome</keyword>
<dbReference type="PANTHER" id="PTHR46696:SF6">
    <property type="entry name" value="P450, PUTATIVE (EUROFUNG)-RELATED"/>
    <property type="match status" value="1"/>
</dbReference>
<comment type="caution">
    <text evidence="3">The sequence shown here is derived from an EMBL/GenBank/DDBJ whole genome shotgun (WGS) entry which is preliminary data.</text>
</comment>
<evidence type="ECO:0000313" key="4">
    <source>
        <dbReference type="Proteomes" id="UP001165368"/>
    </source>
</evidence>
<dbReference type="InterPro" id="IPR001128">
    <property type="entry name" value="Cyt_P450"/>
</dbReference>
<sequence length="403" mass="42974">MTETTQSPAITVGALNADLNGWARYRQIQRNGSLARSEEYGGFWTLLSYDAVREAATDTEKFSSAQGVTIPVFGNPLPAYPLELDPPAHRAYRKVLVPALRPDQVNQWAGDIRAVTTECIDRFADRGTADLKAELAAIVPPSIIARILGLPADDVGKFVGWTRTMLMAAARGDREANMAAAGALMKYIEEQVARCRATADDSLLSVVANAVIDGEPISREAAMGMVLVLVVAGHETTVNGIASALWMIGKHPQVKDQLLADPGLIPAAVEETLRIESPVSMMARTVAQDTEFGGAQLKAGDRVALMFGAGNHDEDTFDEPDAFQLNRSGAAHLAFGHGVHRCIGEHLARLEMSIVIEEVLNRIPDYGIAADVAIGDNSLTNRGPRAVPVAFTPAGAAADRSAS</sequence>
<dbReference type="PROSITE" id="PS00086">
    <property type="entry name" value="CYTOCHROME_P450"/>
    <property type="match status" value="1"/>
</dbReference>
<proteinExistence type="inferred from homology"/>
<keyword evidence="2" id="KW-0503">Monooxygenase</keyword>
<keyword evidence="2" id="KW-0349">Heme</keyword>
<accession>A0ABS9L3T7</accession>
<protein>
    <submittedName>
        <fullName evidence="3">Cytochrome P450</fullName>
    </submittedName>
</protein>
<dbReference type="EMBL" id="JAKLTQ010000002">
    <property type="protein sequence ID" value="MCG2621323.1"/>
    <property type="molecule type" value="Genomic_DNA"/>
</dbReference>
<dbReference type="InterPro" id="IPR036396">
    <property type="entry name" value="Cyt_P450_sf"/>
</dbReference>
<gene>
    <name evidence="3" type="ORF">LVY72_05270</name>
</gene>
<dbReference type="PRINTS" id="PR00359">
    <property type="entry name" value="BP450"/>
</dbReference>